<evidence type="ECO:0000313" key="2">
    <source>
        <dbReference type="EMBL" id="GFP81886.1"/>
    </source>
</evidence>
<dbReference type="Proteomes" id="UP000653305">
    <property type="component" value="Unassembled WGS sequence"/>
</dbReference>
<evidence type="ECO:0000256" key="1">
    <source>
        <dbReference type="SAM" id="MobiDB-lite"/>
    </source>
</evidence>
<protein>
    <submittedName>
        <fullName evidence="2">Uncharacterized protein</fullName>
    </submittedName>
</protein>
<dbReference type="AlphaFoldDB" id="A0A830B4T0"/>
<reference evidence="2" key="1">
    <citation type="submission" date="2020-07" db="EMBL/GenBank/DDBJ databases">
        <title>Ethylene signaling mediates host invasion by parasitic plants.</title>
        <authorList>
            <person name="Yoshida S."/>
        </authorList>
    </citation>
    <scope>NUCLEOTIDE SEQUENCE</scope>
    <source>
        <strain evidence="2">Okayama</strain>
    </source>
</reference>
<name>A0A830B4T0_9LAMI</name>
<feature type="compositionally biased region" description="Basic and acidic residues" evidence="1">
    <location>
        <begin position="28"/>
        <end position="39"/>
    </location>
</feature>
<feature type="region of interest" description="Disordered" evidence="1">
    <location>
        <begin position="28"/>
        <end position="126"/>
    </location>
</feature>
<comment type="caution">
    <text evidence="2">The sequence shown here is derived from an EMBL/GenBank/DDBJ whole genome shotgun (WGS) entry which is preliminary data.</text>
</comment>
<evidence type="ECO:0000313" key="3">
    <source>
        <dbReference type="Proteomes" id="UP000653305"/>
    </source>
</evidence>
<accession>A0A830B4T0</accession>
<organism evidence="2 3">
    <name type="scientific">Phtheirospermum japonicum</name>
    <dbReference type="NCBI Taxonomy" id="374723"/>
    <lineage>
        <taxon>Eukaryota</taxon>
        <taxon>Viridiplantae</taxon>
        <taxon>Streptophyta</taxon>
        <taxon>Embryophyta</taxon>
        <taxon>Tracheophyta</taxon>
        <taxon>Spermatophyta</taxon>
        <taxon>Magnoliopsida</taxon>
        <taxon>eudicotyledons</taxon>
        <taxon>Gunneridae</taxon>
        <taxon>Pentapetalae</taxon>
        <taxon>asterids</taxon>
        <taxon>lamiids</taxon>
        <taxon>Lamiales</taxon>
        <taxon>Orobanchaceae</taxon>
        <taxon>Orobanchaceae incertae sedis</taxon>
        <taxon>Phtheirospermum</taxon>
    </lineage>
</organism>
<keyword evidence="3" id="KW-1185">Reference proteome</keyword>
<dbReference type="EMBL" id="BMAC01000036">
    <property type="protein sequence ID" value="GFP81886.1"/>
    <property type="molecule type" value="Genomic_DNA"/>
</dbReference>
<feature type="compositionally biased region" description="Basic residues" evidence="1">
    <location>
        <begin position="104"/>
        <end position="126"/>
    </location>
</feature>
<proteinExistence type="predicted"/>
<gene>
    <name evidence="2" type="ORF">PHJA_000331900</name>
</gene>
<sequence length="126" mass="14576">MAKKRLYEVCNCWGASTAVKLSDAGVVDGRREARDDRYSIRRLRSVSRSASPRDDRNYRSRRHSRPLSRSVSPYDEENQKKTHQSPNSRENGQARYADAPRGSRSPRRNSRSPARSRSRSHRFVVT</sequence>